<comment type="caution">
    <text evidence="4">The sequence shown here is derived from an EMBL/GenBank/DDBJ whole genome shotgun (WGS) entry which is preliminary data.</text>
</comment>
<gene>
    <name evidence="4" type="ORF">C8F04DRAFT_1399024</name>
</gene>
<evidence type="ECO:0000256" key="1">
    <source>
        <dbReference type="ARBA" id="ARBA00022664"/>
    </source>
</evidence>
<dbReference type="SMART" id="SM00343">
    <property type="entry name" value="ZnF_C2HC"/>
    <property type="match status" value="3"/>
</dbReference>
<keyword evidence="2" id="KW-0863">Zinc-finger</keyword>
<protein>
    <recommendedName>
        <fullName evidence="3">CCHC-type domain-containing protein</fullName>
    </recommendedName>
</protein>
<dbReference type="GO" id="GO:0008270">
    <property type="term" value="F:zinc ion binding"/>
    <property type="evidence" value="ECO:0007669"/>
    <property type="project" value="UniProtKB-KW"/>
</dbReference>
<dbReference type="EMBL" id="JARJCM010000113">
    <property type="protein sequence ID" value="KAJ7028354.1"/>
    <property type="molecule type" value="Genomic_DNA"/>
</dbReference>
<dbReference type="GO" id="GO:0003676">
    <property type="term" value="F:nucleic acid binding"/>
    <property type="evidence" value="ECO:0007669"/>
    <property type="project" value="InterPro"/>
</dbReference>
<reference evidence="4" key="1">
    <citation type="submission" date="2023-03" db="EMBL/GenBank/DDBJ databases">
        <title>Massive genome expansion in bonnet fungi (Mycena s.s.) driven by repeated elements and novel gene families across ecological guilds.</title>
        <authorList>
            <consortium name="Lawrence Berkeley National Laboratory"/>
            <person name="Harder C.B."/>
            <person name="Miyauchi S."/>
            <person name="Viragh M."/>
            <person name="Kuo A."/>
            <person name="Thoen E."/>
            <person name="Andreopoulos B."/>
            <person name="Lu D."/>
            <person name="Skrede I."/>
            <person name="Drula E."/>
            <person name="Henrissat B."/>
            <person name="Morin E."/>
            <person name="Kohler A."/>
            <person name="Barry K."/>
            <person name="LaButti K."/>
            <person name="Morin E."/>
            <person name="Salamov A."/>
            <person name="Lipzen A."/>
            <person name="Mereny Z."/>
            <person name="Hegedus B."/>
            <person name="Baldrian P."/>
            <person name="Stursova M."/>
            <person name="Weitz H."/>
            <person name="Taylor A."/>
            <person name="Grigoriev I.V."/>
            <person name="Nagy L.G."/>
            <person name="Martin F."/>
            <person name="Kauserud H."/>
        </authorList>
    </citation>
    <scope>NUCLEOTIDE SEQUENCE</scope>
    <source>
        <strain evidence="4">CBHHK200</strain>
    </source>
</reference>
<accession>A0AAD6SHY8</accession>
<keyword evidence="2" id="KW-0862">Zinc</keyword>
<dbReference type="SUPFAM" id="SSF57756">
    <property type="entry name" value="Retrovirus zinc finger-like domains"/>
    <property type="match status" value="1"/>
</dbReference>
<proteinExistence type="predicted"/>
<keyword evidence="2" id="KW-0479">Metal-binding</keyword>
<dbReference type="Gene3D" id="4.10.60.10">
    <property type="entry name" value="Zinc finger, CCHC-type"/>
    <property type="match status" value="2"/>
</dbReference>
<dbReference type="InterPro" id="IPR001878">
    <property type="entry name" value="Znf_CCHC"/>
</dbReference>
<sequence>MLSHSRILSARLLFDSALHIVWYRLTSAKRLAQPADKLWDGLASSIQLPCSERLAGPLSQKLPNESAYVFYLRPGGSHWERLSESPDEAYANMFLLWRTRTHRKRLPERVHTKMFLLWRTGTHCRKLPHASTTVRLLRRNGSLSPKLPNESAQVLYLRPEGGHIGRECPTLIPLPSVRDSPAAPPKCSSCGEIGHSERNWVETCSTCGYMGHSIEDCPKSPCSYCNERGHIERDCARKHALDFITED</sequence>
<dbReference type="PROSITE" id="PS50158">
    <property type="entry name" value="ZF_CCHC"/>
    <property type="match status" value="2"/>
</dbReference>
<name>A0AAD6SHY8_9AGAR</name>
<dbReference type="Pfam" id="PF00098">
    <property type="entry name" value="zf-CCHC"/>
    <property type="match status" value="1"/>
</dbReference>
<dbReference type="Proteomes" id="UP001218188">
    <property type="component" value="Unassembled WGS sequence"/>
</dbReference>
<dbReference type="InterPro" id="IPR036875">
    <property type="entry name" value="Znf_CCHC_sf"/>
</dbReference>
<organism evidence="4 5">
    <name type="scientific">Mycena alexandri</name>
    <dbReference type="NCBI Taxonomy" id="1745969"/>
    <lineage>
        <taxon>Eukaryota</taxon>
        <taxon>Fungi</taxon>
        <taxon>Dikarya</taxon>
        <taxon>Basidiomycota</taxon>
        <taxon>Agaricomycotina</taxon>
        <taxon>Agaricomycetes</taxon>
        <taxon>Agaricomycetidae</taxon>
        <taxon>Agaricales</taxon>
        <taxon>Marasmiineae</taxon>
        <taxon>Mycenaceae</taxon>
        <taxon>Mycena</taxon>
    </lineage>
</organism>
<evidence type="ECO:0000313" key="4">
    <source>
        <dbReference type="EMBL" id="KAJ7028354.1"/>
    </source>
</evidence>
<feature type="domain" description="CCHC-type" evidence="3">
    <location>
        <begin position="222"/>
        <end position="235"/>
    </location>
</feature>
<dbReference type="GO" id="GO:0006397">
    <property type="term" value="P:mRNA processing"/>
    <property type="evidence" value="ECO:0007669"/>
    <property type="project" value="UniProtKB-KW"/>
</dbReference>
<keyword evidence="1" id="KW-0507">mRNA processing</keyword>
<dbReference type="AlphaFoldDB" id="A0AAD6SHY8"/>
<evidence type="ECO:0000313" key="5">
    <source>
        <dbReference type="Proteomes" id="UP001218188"/>
    </source>
</evidence>
<evidence type="ECO:0000259" key="3">
    <source>
        <dbReference type="PROSITE" id="PS50158"/>
    </source>
</evidence>
<evidence type="ECO:0000256" key="2">
    <source>
        <dbReference type="PROSITE-ProRule" id="PRU00047"/>
    </source>
</evidence>
<feature type="domain" description="CCHC-type" evidence="3">
    <location>
        <begin position="204"/>
        <end position="219"/>
    </location>
</feature>
<keyword evidence="5" id="KW-1185">Reference proteome</keyword>